<sequence>MLLSINKRTHQGTLSRGNDGSCAGEDPIEKAKDSPLEWSENSKPAATDTMLSNSHSKDIGSFSCLNEEGVRGTEEIRPSSAHHAVANGTGHKLPWYLTVIHEKFERLRVKIIQAAYSAPGAKQPQAEITDAALLQTMQKIIDDRTAFHQRLQQKGEKMAPLTTAETHSVKTTPASDKN</sequence>
<evidence type="ECO:0000313" key="3">
    <source>
        <dbReference type="Proteomes" id="UP001044222"/>
    </source>
</evidence>
<feature type="region of interest" description="Disordered" evidence="1">
    <location>
        <begin position="151"/>
        <end position="178"/>
    </location>
</feature>
<gene>
    <name evidence="2" type="ORF">ANANG_G00226710</name>
</gene>
<feature type="compositionally biased region" description="Polar residues" evidence="1">
    <location>
        <begin position="163"/>
        <end position="178"/>
    </location>
</feature>
<dbReference type="Proteomes" id="UP001044222">
    <property type="component" value="Chromosome 12"/>
</dbReference>
<organism evidence="2 3">
    <name type="scientific">Anguilla anguilla</name>
    <name type="common">European freshwater eel</name>
    <name type="synonym">Muraena anguilla</name>
    <dbReference type="NCBI Taxonomy" id="7936"/>
    <lineage>
        <taxon>Eukaryota</taxon>
        <taxon>Metazoa</taxon>
        <taxon>Chordata</taxon>
        <taxon>Craniata</taxon>
        <taxon>Vertebrata</taxon>
        <taxon>Euteleostomi</taxon>
        <taxon>Actinopterygii</taxon>
        <taxon>Neopterygii</taxon>
        <taxon>Teleostei</taxon>
        <taxon>Anguilliformes</taxon>
        <taxon>Anguillidae</taxon>
        <taxon>Anguilla</taxon>
    </lineage>
</organism>
<dbReference type="PANTHER" id="PTHR18853">
    <property type="entry name" value="FORKHEAD-ASSOCIATED DOMAIN-CONTAINING PROTEIN 1-RELATED"/>
    <property type="match status" value="1"/>
</dbReference>
<dbReference type="AlphaFoldDB" id="A0A9D3M4V8"/>
<protein>
    <submittedName>
        <fullName evidence="2">Uncharacterized protein</fullName>
    </submittedName>
</protein>
<accession>A0A9D3M4V8</accession>
<dbReference type="PANTHER" id="PTHR18853:SF9">
    <property type="entry name" value="COILED-COIL DOMAIN-CONTAINING PROTEIN 27"/>
    <property type="match status" value="1"/>
</dbReference>
<keyword evidence="3" id="KW-1185">Reference proteome</keyword>
<name>A0A9D3M4V8_ANGAN</name>
<reference evidence="2" key="1">
    <citation type="submission" date="2021-01" db="EMBL/GenBank/DDBJ databases">
        <title>A chromosome-scale assembly of European eel, Anguilla anguilla.</title>
        <authorList>
            <person name="Henkel C."/>
            <person name="Jong-Raadsen S.A."/>
            <person name="Dufour S."/>
            <person name="Weltzien F.-A."/>
            <person name="Palstra A.P."/>
            <person name="Pelster B."/>
            <person name="Spaink H.P."/>
            <person name="Van Den Thillart G.E."/>
            <person name="Jansen H."/>
            <person name="Zahm M."/>
            <person name="Klopp C."/>
            <person name="Cedric C."/>
            <person name="Louis A."/>
            <person name="Berthelot C."/>
            <person name="Parey E."/>
            <person name="Roest Crollius H."/>
            <person name="Montfort J."/>
            <person name="Robinson-Rechavi M."/>
            <person name="Bucao C."/>
            <person name="Bouchez O."/>
            <person name="Gislard M."/>
            <person name="Lluch J."/>
            <person name="Milhes M."/>
            <person name="Lampietro C."/>
            <person name="Lopez Roques C."/>
            <person name="Donnadieu C."/>
            <person name="Braasch I."/>
            <person name="Desvignes T."/>
            <person name="Postlethwait J."/>
            <person name="Bobe J."/>
            <person name="Guiguen Y."/>
            <person name="Dirks R."/>
        </authorList>
    </citation>
    <scope>NUCLEOTIDE SEQUENCE</scope>
    <source>
        <strain evidence="2">Tag_6206</strain>
        <tissue evidence="2">Liver</tissue>
    </source>
</reference>
<dbReference type="InterPro" id="IPR052642">
    <property type="entry name" value="CC-FHA_domain"/>
</dbReference>
<evidence type="ECO:0000256" key="1">
    <source>
        <dbReference type="SAM" id="MobiDB-lite"/>
    </source>
</evidence>
<dbReference type="EMBL" id="JAFIRN010000012">
    <property type="protein sequence ID" value="KAG5838733.1"/>
    <property type="molecule type" value="Genomic_DNA"/>
</dbReference>
<feature type="compositionally biased region" description="Polar residues" evidence="1">
    <location>
        <begin position="39"/>
        <end position="54"/>
    </location>
</feature>
<evidence type="ECO:0000313" key="2">
    <source>
        <dbReference type="EMBL" id="KAG5838733.1"/>
    </source>
</evidence>
<feature type="region of interest" description="Disordered" evidence="1">
    <location>
        <begin position="1"/>
        <end position="58"/>
    </location>
</feature>
<comment type="caution">
    <text evidence="2">The sequence shown here is derived from an EMBL/GenBank/DDBJ whole genome shotgun (WGS) entry which is preliminary data.</text>
</comment>
<proteinExistence type="predicted"/>